<proteinExistence type="predicted"/>
<accession>M7NI35</accession>
<dbReference type="eggNOG" id="ENOG5033BNR">
    <property type="taxonomic scope" value="Bacteria"/>
</dbReference>
<comment type="caution">
    <text evidence="1">The sequence shown here is derived from an EMBL/GenBank/DDBJ whole genome shotgun (WGS) entry which is preliminary data.</text>
</comment>
<reference evidence="1 2" key="1">
    <citation type="journal article" date="2013" name="Genome Announc.">
        <title>Draft Genome Sequence of Cesiribacter andamanensis Strain AMV16T, Isolated from a Soil Sample from a Mud Volcano in the Andaman Islands, India.</title>
        <authorList>
            <person name="Shivaji S."/>
            <person name="Ara S."/>
            <person name="Begum Z."/>
            <person name="Srinivas T.N."/>
            <person name="Singh A."/>
            <person name="Kumar Pinnaka A."/>
        </authorList>
    </citation>
    <scope>NUCLEOTIDE SEQUENCE [LARGE SCALE GENOMIC DNA]</scope>
    <source>
        <strain evidence="1 2">AMV16</strain>
    </source>
</reference>
<keyword evidence="2" id="KW-1185">Reference proteome</keyword>
<dbReference type="STRING" id="1279009.ADICEAN_03401"/>
<sequence>MGCARQQGRSAEAGPPAAGLEEPISLLLADSLLFRDGEQQFWLRLQRIDDNRCPLNVTCITGGKASVLLQVQIAPEPLQFCIGSDCREQNNSTLVEYNNERYTIVLEEVRPYPQQGSEQTPKQAIFKIKRATS</sequence>
<name>M7NI35_9BACT</name>
<organism evidence="1 2">
    <name type="scientific">Cesiribacter andamanensis AMV16</name>
    <dbReference type="NCBI Taxonomy" id="1279009"/>
    <lineage>
        <taxon>Bacteria</taxon>
        <taxon>Pseudomonadati</taxon>
        <taxon>Bacteroidota</taxon>
        <taxon>Cytophagia</taxon>
        <taxon>Cytophagales</taxon>
        <taxon>Cesiribacteraceae</taxon>
        <taxon>Cesiribacter</taxon>
    </lineage>
</organism>
<gene>
    <name evidence="1" type="ORF">ADICEAN_03401</name>
</gene>
<dbReference type="AlphaFoldDB" id="M7NI35"/>
<dbReference type="EMBL" id="AODQ01000113">
    <property type="protein sequence ID" value="EMR01470.1"/>
    <property type="molecule type" value="Genomic_DNA"/>
</dbReference>
<evidence type="ECO:0000313" key="1">
    <source>
        <dbReference type="EMBL" id="EMR01470.1"/>
    </source>
</evidence>
<protein>
    <submittedName>
        <fullName evidence="1">Uncharacterized protein</fullName>
    </submittedName>
</protein>
<evidence type="ECO:0000313" key="2">
    <source>
        <dbReference type="Proteomes" id="UP000011910"/>
    </source>
</evidence>
<dbReference type="Proteomes" id="UP000011910">
    <property type="component" value="Unassembled WGS sequence"/>
</dbReference>